<reference evidence="1" key="1">
    <citation type="submission" date="2018-11" db="EMBL/GenBank/DDBJ databases">
        <authorList>
            <person name="Grassa J C."/>
        </authorList>
    </citation>
    <scope>NUCLEOTIDE SEQUENCE [LARGE SCALE GENOMIC DNA]</scope>
</reference>
<evidence type="ECO:0000313" key="1">
    <source>
        <dbReference type="EnsemblPlants" id="cds.evm.model.06.707"/>
    </source>
</evidence>
<accession>A0A803PZJ4</accession>
<organism evidence="1 2">
    <name type="scientific">Cannabis sativa</name>
    <name type="common">Hemp</name>
    <name type="synonym">Marijuana</name>
    <dbReference type="NCBI Taxonomy" id="3483"/>
    <lineage>
        <taxon>Eukaryota</taxon>
        <taxon>Viridiplantae</taxon>
        <taxon>Streptophyta</taxon>
        <taxon>Embryophyta</taxon>
        <taxon>Tracheophyta</taxon>
        <taxon>Spermatophyta</taxon>
        <taxon>Magnoliopsida</taxon>
        <taxon>eudicotyledons</taxon>
        <taxon>Gunneridae</taxon>
        <taxon>Pentapetalae</taxon>
        <taxon>rosids</taxon>
        <taxon>fabids</taxon>
        <taxon>Rosales</taxon>
        <taxon>Cannabaceae</taxon>
        <taxon>Cannabis</taxon>
    </lineage>
</organism>
<name>A0A803PZJ4_CANSA</name>
<reference evidence="1" key="2">
    <citation type="submission" date="2021-03" db="UniProtKB">
        <authorList>
            <consortium name="EnsemblPlants"/>
        </authorList>
    </citation>
    <scope>IDENTIFICATION</scope>
</reference>
<protein>
    <submittedName>
        <fullName evidence="1">Uncharacterized protein</fullName>
    </submittedName>
</protein>
<dbReference type="EnsemblPlants" id="evm.model.06.707">
    <property type="protein sequence ID" value="cds.evm.model.06.707"/>
    <property type="gene ID" value="evm.TU.06.707"/>
</dbReference>
<dbReference type="Gramene" id="evm.model.06.707">
    <property type="protein sequence ID" value="cds.evm.model.06.707"/>
    <property type="gene ID" value="evm.TU.06.707"/>
</dbReference>
<dbReference type="EMBL" id="UZAU01000575">
    <property type="status" value="NOT_ANNOTATED_CDS"/>
    <property type="molecule type" value="Genomic_DNA"/>
</dbReference>
<proteinExistence type="predicted"/>
<evidence type="ECO:0000313" key="2">
    <source>
        <dbReference type="Proteomes" id="UP000596661"/>
    </source>
</evidence>
<dbReference type="Proteomes" id="UP000596661">
    <property type="component" value="Chromosome 6"/>
</dbReference>
<dbReference type="AlphaFoldDB" id="A0A803PZJ4"/>
<keyword evidence="2" id="KW-1185">Reference proteome</keyword>
<sequence length="184" mass="19823">MQQVPASSSAPNMDPPALQEFPTEASFQIFTNVAIDINRRKYSIGAVVLNHLNQYKIPLKAPTKSNFKRNPFGLSNSFPLEELPLAYGNVDQSLAVADVAKTLKKSKGKAITGAKRSAFIPHSGMVGDSLRNILKRARGGPVINEVSSVSVSPSDQAGVVEQPHPKKMILMGWNARGVGSPRAF</sequence>